<evidence type="ECO:0000256" key="3">
    <source>
        <dbReference type="ARBA" id="ARBA00022475"/>
    </source>
</evidence>
<dbReference type="CDD" id="cd17369">
    <property type="entry name" value="MFS_ShiA_like"/>
    <property type="match status" value="1"/>
</dbReference>
<evidence type="ECO:0000256" key="1">
    <source>
        <dbReference type="ARBA" id="ARBA00004651"/>
    </source>
</evidence>
<feature type="transmembrane region" description="Helical" evidence="7">
    <location>
        <begin position="230"/>
        <end position="251"/>
    </location>
</feature>
<feature type="transmembrane region" description="Helical" evidence="7">
    <location>
        <begin position="295"/>
        <end position="313"/>
    </location>
</feature>
<feature type="transmembrane region" description="Helical" evidence="7">
    <location>
        <begin position="319"/>
        <end position="338"/>
    </location>
</feature>
<dbReference type="PROSITE" id="PS50850">
    <property type="entry name" value="MFS"/>
    <property type="match status" value="1"/>
</dbReference>
<keyword evidence="10" id="KW-1185">Reference proteome</keyword>
<dbReference type="Pfam" id="PF07690">
    <property type="entry name" value="MFS_1"/>
    <property type="match status" value="1"/>
</dbReference>
<keyword evidence="6 7" id="KW-0472">Membrane</keyword>
<accession>A0AA37WRG3</accession>
<dbReference type="FunFam" id="1.20.1250.20:FF:000001">
    <property type="entry name" value="Dicarboxylate MFS transporter"/>
    <property type="match status" value="1"/>
</dbReference>
<dbReference type="GO" id="GO:0022857">
    <property type="term" value="F:transmembrane transporter activity"/>
    <property type="evidence" value="ECO:0007669"/>
    <property type="project" value="InterPro"/>
</dbReference>
<name>A0AA37WRG3_9HYPH</name>
<evidence type="ECO:0000256" key="4">
    <source>
        <dbReference type="ARBA" id="ARBA00022692"/>
    </source>
</evidence>
<comment type="subcellular location">
    <subcellularLocation>
        <location evidence="1">Cell membrane</location>
        <topology evidence="1">Multi-pass membrane protein</topology>
    </subcellularLocation>
</comment>
<evidence type="ECO:0000256" key="5">
    <source>
        <dbReference type="ARBA" id="ARBA00022989"/>
    </source>
</evidence>
<evidence type="ECO:0000313" key="9">
    <source>
        <dbReference type="EMBL" id="GLS70044.1"/>
    </source>
</evidence>
<dbReference type="Gene3D" id="1.20.1250.20">
    <property type="entry name" value="MFS general substrate transporter like domains"/>
    <property type="match status" value="2"/>
</dbReference>
<dbReference type="GO" id="GO:0005886">
    <property type="term" value="C:plasma membrane"/>
    <property type="evidence" value="ECO:0007669"/>
    <property type="project" value="UniProtKB-SubCell"/>
</dbReference>
<dbReference type="Proteomes" id="UP001157440">
    <property type="component" value="Unassembled WGS sequence"/>
</dbReference>
<protein>
    <submittedName>
        <fullName evidence="9">MFS transporter</fullName>
    </submittedName>
</protein>
<feature type="transmembrane region" description="Helical" evidence="7">
    <location>
        <begin position="196"/>
        <end position="218"/>
    </location>
</feature>
<keyword evidence="2" id="KW-0813">Transport</keyword>
<feature type="transmembrane region" description="Helical" evidence="7">
    <location>
        <begin position="375"/>
        <end position="400"/>
    </location>
</feature>
<dbReference type="PANTHER" id="PTHR43045:SF1">
    <property type="entry name" value="SHIKIMATE TRANSPORTER"/>
    <property type="match status" value="1"/>
</dbReference>
<dbReference type="EMBL" id="BSPL01000013">
    <property type="protein sequence ID" value="GLS70044.1"/>
    <property type="molecule type" value="Genomic_DNA"/>
</dbReference>
<dbReference type="SUPFAM" id="SSF103473">
    <property type="entry name" value="MFS general substrate transporter"/>
    <property type="match status" value="1"/>
</dbReference>
<dbReference type="PANTHER" id="PTHR43045">
    <property type="entry name" value="SHIKIMATE TRANSPORTER"/>
    <property type="match status" value="1"/>
</dbReference>
<dbReference type="InterPro" id="IPR036259">
    <property type="entry name" value="MFS_trans_sf"/>
</dbReference>
<reference evidence="10" key="1">
    <citation type="journal article" date="2019" name="Int. J. Syst. Evol. Microbiol.">
        <title>The Global Catalogue of Microorganisms (GCM) 10K type strain sequencing project: providing services to taxonomists for standard genome sequencing and annotation.</title>
        <authorList>
            <consortium name="The Broad Institute Genomics Platform"/>
            <consortium name="The Broad Institute Genome Sequencing Center for Infectious Disease"/>
            <person name="Wu L."/>
            <person name="Ma J."/>
        </authorList>
    </citation>
    <scope>NUCLEOTIDE SEQUENCE [LARGE SCALE GENOMIC DNA]</scope>
    <source>
        <strain evidence="10">NBRC 103632</strain>
    </source>
</reference>
<feature type="transmembrane region" description="Helical" evidence="7">
    <location>
        <begin position="412"/>
        <end position="438"/>
    </location>
</feature>
<evidence type="ECO:0000256" key="6">
    <source>
        <dbReference type="ARBA" id="ARBA00023136"/>
    </source>
</evidence>
<feature type="transmembrane region" description="Helical" evidence="7">
    <location>
        <begin position="131"/>
        <end position="152"/>
    </location>
</feature>
<dbReference type="AlphaFoldDB" id="A0AA37WRG3"/>
<dbReference type="InterPro" id="IPR020846">
    <property type="entry name" value="MFS_dom"/>
</dbReference>
<feature type="transmembrane region" description="Helical" evidence="7">
    <location>
        <begin position="70"/>
        <end position="89"/>
    </location>
</feature>
<evidence type="ECO:0000259" key="8">
    <source>
        <dbReference type="PROSITE" id="PS50850"/>
    </source>
</evidence>
<comment type="caution">
    <text evidence="9">The sequence shown here is derived from an EMBL/GenBank/DDBJ whole genome shotgun (WGS) entry which is preliminary data.</text>
</comment>
<sequence length="473" mass="50611">MGVRPDGRPQRLARRLYRDEWKFISQSGCPLILDAVLPSEAIRIAGSGAVTTAERRQIVWSSVIGTTVEWYDFLIYGTASALVFNKLFFPSIDPVVGTIAAFGSYAVGFLARPLGGAVFGHFGDRIGRKAMLSLTLMIMGLGTFLIGCLPTYGQIGILAPILLVALRLVQGIGIGGEWGGAVLMVVESVPAERRGFFGSIVQLGYPIGVILSIGAFALTGLMPEAAFLSWGWRVPFLASALLVGVGLFIRLRLHETPAFRRIKERAVTARLPVMEILTEHPGMFLKAVGLKVSEIAYVSVVTVFSISYVTGQLGLSRGVILNGILIAAIIELFTIPVFGWLSDRYGRKTLFVAACLFSIAFAFPMFTLLDTRDPTIITLTVAVALSFGQGIMFGTGAAWMSELFDARLRYSGASLGFQVGAALSGGFTPLIAAALLAWSGGATWPISAYLIALACITLVATFAAPETARRPID</sequence>
<evidence type="ECO:0000256" key="7">
    <source>
        <dbReference type="SAM" id="Phobius"/>
    </source>
</evidence>
<proteinExistence type="predicted"/>
<feature type="transmembrane region" description="Helical" evidence="7">
    <location>
        <begin position="444"/>
        <end position="464"/>
    </location>
</feature>
<keyword evidence="4 7" id="KW-0812">Transmembrane</keyword>
<evidence type="ECO:0000313" key="10">
    <source>
        <dbReference type="Proteomes" id="UP001157440"/>
    </source>
</evidence>
<feature type="transmembrane region" description="Helical" evidence="7">
    <location>
        <begin position="350"/>
        <end position="369"/>
    </location>
</feature>
<dbReference type="InterPro" id="IPR011701">
    <property type="entry name" value="MFS"/>
</dbReference>
<keyword evidence="3" id="KW-1003">Cell membrane</keyword>
<feature type="domain" description="Major facilitator superfamily (MFS) profile" evidence="8">
    <location>
        <begin position="58"/>
        <end position="469"/>
    </location>
</feature>
<evidence type="ECO:0000256" key="2">
    <source>
        <dbReference type="ARBA" id="ARBA00022448"/>
    </source>
</evidence>
<keyword evidence="5 7" id="KW-1133">Transmembrane helix</keyword>
<feature type="transmembrane region" description="Helical" evidence="7">
    <location>
        <begin position="158"/>
        <end position="184"/>
    </location>
</feature>
<organism evidence="9 10">
    <name type="scientific">Methylobacterium tardum</name>
    <dbReference type="NCBI Taxonomy" id="374432"/>
    <lineage>
        <taxon>Bacteria</taxon>
        <taxon>Pseudomonadati</taxon>
        <taxon>Pseudomonadota</taxon>
        <taxon>Alphaproteobacteria</taxon>
        <taxon>Hyphomicrobiales</taxon>
        <taxon>Methylobacteriaceae</taxon>
        <taxon>Methylobacterium</taxon>
    </lineage>
</organism>
<feature type="transmembrane region" description="Helical" evidence="7">
    <location>
        <begin position="95"/>
        <end position="119"/>
    </location>
</feature>
<gene>
    <name evidence="9" type="ORF">GCM10007890_20570</name>
</gene>